<dbReference type="SUPFAM" id="SSF51197">
    <property type="entry name" value="Clavaminate synthase-like"/>
    <property type="match status" value="1"/>
</dbReference>
<dbReference type="GO" id="GO:0009805">
    <property type="term" value="P:coumarin biosynthetic process"/>
    <property type="evidence" value="ECO:0007669"/>
    <property type="project" value="UniProtKB-ARBA"/>
</dbReference>
<name>A0AAV1EES3_OLDCO</name>
<dbReference type="Pfam" id="PF14226">
    <property type="entry name" value="DIOX_N"/>
    <property type="match status" value="1"/>
</dbReference>
<accession>A0AAV1EES3</accession>
<dbReference type="EMBL" id="OX459126">
    <property type="protein sequence ID" value="CAI9118251.1"/>
    <property type="molecule type" value="Genomic_DNA"/>
</dbReference>
<keyword evidence="4 6" id="KW-0560">Oxidoreductase</keyword>
<dbReference type="FunFam" id="2.60.120.330:FF:000005">
    <property type="entry name" value="1-aminocyclopropane-1-carboxylate oxidase homolog 1"/>
    <property type="match status" value="1"/>
</dbReference>
<dbReference type="PROSITE" id="PS51471">
    <property type="entry name" value="FE2OG_OXY"/>
    <property type="match status" value="1"/>
</dbReference>
<dbReference type="PANTHER" id="PTHR10209:SF123">
    <property type="entry name" value="FE2OG DIOXYGENASE DOMAIN-CONTAINING PROTEIN"/>
    <property type="match status" value="1"/>
</dbReference>
<proteinExistence type="inferred from homology"/>
<evidence type="ECO:0000256" key="4">
    <source>
        <dbReference type="ARBA" id="ARBA00023002"/>
    </source>
</evidence>
<protein>
    <submittedName>
        <fullName evidence="8">OLC1v1019788C1</fullName>
    </submittedName>
</protein>
<organism evidence="8 9">
    <name type="scientific">Oldenlandia corymbosa var. corymbosa</name>
    <dbReference type="NCBI Taxonomy" id="529605"/>
    <lineage>
        <taxon>Eukaryota</taxon>
        <taxon>Viridiplantae</taxon>
        <taxon>Streptophyta</taxon>
        <taxon>Embryophyta</taxon>
        <taxon>Tracheophyta</taxon>
        <taxon>Spermatophyta</taxon>
        <taxon>Magnoliopsida</taxon>
        <taxon>eudicotyledons</taxon>
        <taxon>Gunneridae</taxon>
        <taxon>Pentapetalae</taxon>
        <taxon>asterids</taxon>
        <taxon>lamiids</taxon>
        <taxon>Gentianales</taxon>
        <taxon>Rubiaceae</taxon>
        <taxon>Rubioideae</taxon>
        <taxon>Spermacoceae</taxon>
        <taxon>Hedyotis-Oldenlandia complex</taxon>
        <taxon>Oldenlandia</taxon>
    </lineage>
</organism>
<feature type="domain" description="Fe2OG dioxygenase" evidence="7">
    <location>
        <begin position="255"/>
        <end position="354"/>
    </location>
</feature>
<dbReference type="Proteomes" id="UP001161247">
    <property type="component" value="Chromosome 9"/>
</dbReference>
<dbReference type="GO" id="GO:0002238">
    <property type="term" value="P:response to molecule of fungal origin"/>
    <property type="evidence" value="ECO:0007669"/>
    <property type="project" value="UniProtKB-ARBA"/>
</dbReference>
<evidence type="ECO:0000256" key="2">
    <source>
        <dbReference type="ARBA" id="ARBA00022723"/>
    </source>
</evidence>
<dbReference type="InterPro" id="IPR044861">
    <property type="entry name" value="IPNS-like_FE2OG_OXY"/>
</dbReference>
<dbReference type="AlphaFoldDB" id="A0AAV1EES3"/>
<keyword evidence="2 6" id="KW-0479">Metal-binding</keyword>
<dbReference type="GO" id="GO:0016706">
    <property type="term" value="F:2-oxoglutarate-dependent dioxygenase activity"/>
    <property type="evidence" value="ECO:0007669"/>
    <property type="project" value="UniProtKB-ARBA"/>
</dbReference>
<evidence type="ECO:0000256" key="1">
    <source>
        <dbReference type="ARBA" id="ARBA00008056"/>
    </source>
</evidence>
<gene>
    <name evidence="8" type="ORF">OLC1_LOCUS24163</name>
</gene>
<dbReference type="PANTHER" id="PTHR10209">
    <property type="entry name" value="OXIDOREDUCTASE, 2OG-FE II OXYGENASE FAMILY PROTEIN"/>
    <property type="match status" value="1"/>
</dbReference>
<dbReference type="Pfam" id="PF03171">
    <property type="entry name" value="2OG-FeII_Oxy"/>
    <property type="match status" value="1"/>
</dbReference>
<evidence type="ECO:0000256" key="6">
    <source>
        <dbReference type="RuleBase" id="RU003682"/>
    </source>
</evidence>
<keyword evidence="5 6" id="KW-0408">Iron</keyword>
<dbReference type="InterPro" id="IPR026992">
    <property type="entry name" value="DIOX_N"/>
</dbReference>
<comment type="similarity">
    <text evidence="1 6">Belongs to the iron/ascorbate-dependent oxidoreductase family.</text>
</comment>
<evidence type="ECO:0000256" key="3">
    <source>
        <dbReference type="ARBA" id="ARBA00022896"/>
    </source>
</evidence>
<dbReference type="GO" id="GO:0046872">
    <property type="term" value="F:metal ion binding"/>
    <property type="evidence" value="ECO:0007669"/>
    <property type="project" value="UniProtKB-KW"/>
</dbReference>
<keyword evidence="3" id="KW-0847">Vitamin C</keyword>
<evidence type="ECO:0000256" key="5">
    <source>
        <dbReference type="ARBA" id="ARBA00023004"/>
    </source>
</evidence>
<reference evidence="8" key="1">
    <citation type="submission" date="2023-03" db="EMBL/GenBank/DDBJ databases">
        <authorList>
            <person name="Julca I."/>
        </authorList>
    </citation>
    <scope>NUCLEOTIDE SEQUENCE</scope>
</reference>
<dbReference type="InterPro" id="IPR027443">
    <property type="entry name" value="IPNS-like_sf"/>
</dbReference>
<evidence type="ECO:0000313" key="8">
    <source>
        <dbReference type="EMBL" id="CAI9118251.1"/>
    </source>
</evidence>
<dbReference type="Gene3D" id="2.60.120.330">
    <property type="entry name" value="B-lactam Antibiotic, Isopenicillin N Synthase, Chain"/>
    <property type="match status" value="1"/>
</dbReference>
<dbReference type="GO" id="GO:0031418">
    <property type="term" value="F:L-ascorbic acid binding"/>
    <property type="evidence" value="ECO:0007669"/>
    <property type="project" value="UniProtKB-KW"/>
</dbReference>
<keyword evidence="9" id="KW-1185">Reference proteome</keyword>
<sequence length="408" mass="46265">MSKLINLHSSFTFMRNHKDSYQEQYFLSSKLRFKSFKASVVVKIMPDNFDRQSHLKAFDETKAGVKGLFDSGIKKIPPIFVHHDHQNADHNLVKQVNGKEKVPAIDLMMDATNDHINHSDIVNQVREACENWGFFQVINHGIPTSVLEDMLHGIRLFHEQDHVAKSELYSRDVARKVLYHSNIDLYYSKAAVWKDTITFNMEPSPPQPEEIPIICRNALIEYGKCVMELAVDLLRLISEALGLNPRYLQDLECGEGHVMKGHYYPPCPEPELTFGTADHTDNTFLTILLQDQIGGLQVLHNSQWIDVPPLPGALVINLGDMLQIVTNDKFKSVHHRVLANKIGPRISVASFFRPRYGGGFEPRSYGPIKDLLSEANPAVYRDTTIAEYTAQFLKESMDGSAALAHFKL</sequence>
<dbReference type="InterPro" id="IPR005123">
    <property type="entry name" value="Oxoglu/Fe-dep_dioxygenase_dom"/>
</dbReference>
<evidence type="ECO:0000259" key="7">
    <source>
        <dbReference type="PROSITE" id="PS51471"/>
    </source>
</evidence>
<evidence type="ECO:0000313" key="9">
    <source>
        <dbReference type="Proteomes" id="UP001161247"/>
    </source>
</evidence>